<dbReference type="EMBL" id="JALLPB020000166">
    <property type="protein sequence ID" value="KAL3816086.1"/>
    <property type="molecule type" value="Genomic_DNA"/>
</dbReference>
<feature type="transmembrane region" description="Helical" evidence="2">
    <location>
        <begin position="315"/>
        <end position="335"/>
    </location>
</feature>
<comment type="caution">
    <text evidence="3">The sequence shown here is derived from an EMBL/GenBank/DDBJ whole genome shotgun (WGS) entry which is preliminary data.</text>
</comment>
<dbReference type="AlphaFoldDB" id="A0ABD3RV53"/>
<evidence type="ECO:0000313" key="3">
    <source>
        <dbReference type="EMBL" id="KAL3816086.1"/>
    </source>
</evidence>
<proteinExistence type="predicted"/>
<gene>
    <name evidence="3" type="ORF">ACHAXA_011411</name>
</gene>
<feature type="region of interest" description="Disordered" evidence="1">
    <location>
        <begin position="340"/>
        <end position="365"/>
    </location>
</feature>
<evidence type="ECO:0000256" key="2">
    <source>
        <dbReference type="SAM" id="Phobius"/>
    </source>
</evidence>
<feature type="region of interest" description="Disordered" evidence="1">
    <location>
        <begin position="169"/>
        <end position="196"/>
    </location>
</feature>
<keyword evidence="2" id="KW-0472">Membrane</keyword>
<feature type="compositionally biased region" description="Gly residues" evidence="1">
    <location>
        <begin position="169"/>
        <end position="186"/>
    </location>
</feature>
<keyword evidence="2" id="KW-1133">Transmembrane helix</keyword>
<reference evidence="3 4" key="1">
    <citation type="submission" date="2024-10" db="EMBL/GenBank/DDBJ databases">
        <title>Updated reference genomes for cyclostephanoid diatoms.</title>
        <authorList>
            <person name="Roberts W.R."/>
            <person name="Alverson A.J."/>
        </authorList>
    </citation>
    <scope>NUCLEOTIDE SEQUENCE [LARGE SCALE GENOMIC DNA]</scope>
    <source>
        <strain evidence="3 4">AJA228-03</strain>
    </source>
</reference>
<feature type="transmembrane region" description="Helical" evidence="2">
    <location>
        <begin position="399"/>
        <end position="426"/>
    </location>
</feature>
<feature type="region of interest" description="Disordered" evidence="1">
    <location>
        <begin position="218"/>
        <end position="260"/>
    </location>
</feature>
<dbReference type="Proteomes" id="UP001530377">
    <property type="component" value="Unassembled WGS sequence"/>
</dbReference>
<feature type="transmembrane region" description="Helical" evidence="2">
    <location>
        <begin position="266"/>
        <end position="283"/>
    </location>
</feature>
<protein>
    <submittedName>
        <fullName evidence="3">Uncharacterized protein</fullName>
    </submittedName>
</protein>
<evidence type="ECO:0000313" key="4">
    <source>
        <dbReference type="Proteomes" id="UP001530377"/>
    </source>
</evidence>
<feature type="compositionally biased region" description="Basic and acidic residues" evidence="1">
    <location>
        <begin position="250"/>
        <end position="260"/>
    </location>
</feature>
<sequence length="552" mass="57407">MPGQTFDLIADGVMMRVTCPPDGVSPGDEVKFYVPSRLFESIPVRVEESNESTFVEMPKSTHVGGGGGMEGAVGGLGGGGFDDRHDGEMTMQQTRMMIDLIAEQRKQLDEMMRRIEIMAGAMTRIEKDVAYLRHEAEVGVGGNTMRNRPRRDVQRYVILGGLFGGGGGGGGGVGGGGEGAARVGGDGGEERRLQPRGGEGIRVSDVLRHNVNAGGGVPIALPVATRHDDDDPPPTPRTGAAAADVVRAPHLGEADRDRRRGGGGPYVLPSVLFVIVVNAISAIRSFPSRLRSSLLATGPGRVYVHIRDRAIERRAFANVDIGSMFKLLVILVIFGGRAGRGGGGRGGDDSDAVDRGDGRIRPVMGGDDDAEGGGLVDAVVYYMHVALRGLGWYWNAHRLHLMIVASIVGYLVQVGLMSFLYTVLWVERHELRMAWLGVGGGEVDAGGDPIGEALTAGVGDGDVRGGDGGGGGVGGGGAADIANNDAAGAGIGDPNANVVRPVAGAPAAARGGGMIRRGPDNGGLLHDLQCLILSFFLSLIPAWRPEEAVEGA</sequence>
<name>A0ABD3RV53_9STRA</name>
<feature type="compositionally biased region" description="Basic and acidic residues" evidence="1">
    <location>
        <begin position="346"/>
        <end position="360"/>
    </location>
</feature>
<keyword evidence="4" id="KW-1185">Reference proteome</keyword>
<evidence type="ECO:0000256" key="1">
    <source>
        <dbReference type="SAM" id="MobiDB-lite"/>
    </source>
</evidence>
<organism evidence="3 4">
    <name type="scientific">Cyclostephanos tholiformis</name>
    <dbReference type="NCBI Taxonomy" id="382380"/>
    <lineage>
        <taxon>Eukaryota</taxon>
        <taxon>Sar</taxon>
        <taxon>Stramenopiles</taxon>
        <taxon>Ochrophyta</taxon>
        <taxon>Bacillariophyta</taxon>
        <taxon>Coscinodiscophyceae</taxon>
        <taxon>Thalassiosirophycidae</taxon>
        <taxon>Stephanodiscales</taxon>
        <taxon>Stephanodiscaceae</taxon>
        <taxon>Cyclostephanos</taxon>
    </lineage>
</organism>
<keyword evidence="2" id="KW-0812">Transmembrane</keyword>
<accession>A0ABD3RV53</accession>